<evidence type="ECO:0000256" key="1">
    <source>
        <dbReference type="SAM" id="MobiDB-lite"/>
    </source>
</evidence>
<organism evidence="2 3">
    <name type="scientific">Stylonychia lemnae</name>
    <name type="common">Ciliate</name>
    <dbReference type="NCBI Taxonomy" id="5949"/>
    <lineage>
        <taxon>Eukaryota</taxon>
        <taxon>Sar</taxon>
        <taxon>Alveolata</taxon>
        <taxon>Ciliophora</taxon>
        <taxon>Intramacronucleata</taxon>
        <taxon>Spirotrichea</taxon>
        <taxon>Stichotrichia</taxon>
        <taxon>Sporadotrichida</taxon>
        <taxon>Oxytrichidae</taxon>
        <taxon>Stylonychinae</taxon>
        <taxon>Stylonychia</taxon>
    </lineage>
</organism>
<dbReference type="Proteomes" id="UP000039865">
    <property type="component" value="Unassembled WGS sequence"/>
</dbReference>
<dbReference type="AlphaFoldDB" id="A0A078ADF3"/>
<evidence type="ECO:0000313" key="3">
    <source>
        <dbReference type="Proteomes" id="UP000039865"/>
    </source>
</evidence>
<sequence>MHFDILPGNCKKHENSNKNDQIENPDSEYRYRLNKRCGRATVSNGESRIQTVKLIIKSTGGLL</sequence>
<feature type="compositionally biased region" description="Basic and acidic residues" evidence="1">
    <location>
        <begin position="11"/>
        <end position="26"/>
    </location>
</feature>
<feature type="region of interest" description="Disordered" evidence="1">
    <location>
        <begin position="1"/>
        <end position="26"/>
    </location>
</feature>
<name>A0A078ADF3_STYLE</name>
<reference evidence="2 3" key="1">
    <citation type="submission" date="2014-06" db="EMBL/GenBank/DDBJ databases">
        <authorList>
            <person name="Swart Estienne"/>
        </authorList>
    </citation>
    <scope>NUCLEOTIDE SEQUENCE [LARGE SCALE GENOMIC DNA]</scope>
    <source>
        <strain evidence="2 3">130c</strain>
    </source>
</reference>
<keyword evidence="3" id="KW-1185">Reference proteome</keyword>
<evidence type="ECO:0000313" key="2">
    <source>
        <dbReference type="EMBL" id="CDW79567.1"/>
    </source>
</evidence>
<gene>
    <name evidence="2" type="primary">Contig11508.g12317</name>
    <name evidence="2" type="ORF">STYLEM_8557</name>
</gene>
<dbReference type="EMBL" id="CCKQ01008120">
    <property type="protein sequence ID" value="CDW79567.1"/>
    <property type="molecule type" value="Genomic_DNA"/>
</dbReference>
<accession>A0A078ADF3</accession>
<proteinExistence type="predicted"/>
<dbReference type="InParanoid" id="A0A078ADF3"/>
<protein>
    <submittedName>
        <fullName evidence="2">Uncharacterized protein</fullName>
    </submittedName>
</protein>